<keyword evidence="2" id="KW-1185">Reference proteome</keyword>
<sequence length="238" mass="27743">MKLTPEMFEIVPKDHPYYGGAMREAQAFFSGFKPAITMDYHLYRALLKDNVEMDHLLHEVMLWDDGAPYGVIFFNNEEVRQEYQEHLKETDKAERIIKKGQLLGYPLGASKFFSRLIAGEEEQYPKITVNFSGISFVSSRETLVEDIQYLIRKHSMLLPDSTWMLTVTFLYQHQGTLSELETDGVSFSVDSSPMINLLGNKFDLIEDWVYTCFDSYRKIKKSVGDHIEEHRAQYRQRG</sequence>
<dbReference type="KEGG" id="vg:20283382"/>
<dbReference type="EMBL" id="KM051843">
    <property type="protein sequence ID" value="AII27996.1"/>
    <property type="molecule type" value="Genomic_DNA"/>
</dbReference>
<name>A0A076G7B1_9CAUD</name>
<protein>
    <submittedName>
        <fullName evidence="1">Uncharacterized protein</fullName>
    </submittedName>
</protein>
<dbReference type="RefSeq" id="YP_009056364.1">
    <property type="nucleotide sequence ID" value="NC_024792.1"/>
</dbReference>
<dbReference type="GeneID" id="20283382"/>
<evidence type="ECO:0000313" key="2">
    <source>
        <dbReference type="Proteomes" id="UP000028664"/>
    </source>
</evidence>
<dbReference type="Proteomes" id="UP000028664">
    <property type="component" value="Segment"/>
</dbReference>
<evidence type="ECO:0000313" key="1">
    <source>
        <dbReference type="EMBL" id="AII27996.1"/>
    </source>
</evidence>
<accession>A0A076G7B1</accession>
<dbReference type="OrthoDB" id="14743at10239"/>
<organism evidence="1 2">
    <name type="scientific">Bacillus phage Bobb</name>
    <dbReference type="NCBI Taxonomy" id="1527469"/>
    <lineage>
        <taxon>Viruses</taxon>
        <taxon>Duplodnaviria</taxon>
        <taxon>Heunggongvirae</taxon>
        <taxon>Uroviricota</taxon>
        <taxon>Caudoviricetes</taxon>
        <taxon>Herelleviridae</taxon>
        <taxon>Bastillevirinae</taxon>
        <taxon>Agatevirus</taxon>
        <taxon>Agatevirus bobb</taxon>
    </lineage>
</organism>
<proteinExistence type="predicted"/>
<reference evidence="1 2" key="1">
    <citation type="submission" date="2014-06" db="EMBL/GenBank/DDBJ databases">
        <title>Bioinformatic genomic analysis of Bacillus phage Bobb.</title>
        <authorList>
            <person name="Lewis H.M.N."/>
            <person name="Temple L."/>
            <person name="Barth R.N."/>
            <person name="Bowles K.M."/>
            <person name="Churchin D.I."/>
            <person name="Scott-Croshaw C."/>
            <person name="Glasgow G.H."/>
            <person name="Gloe M.W."/>
            <person name="McGough T.M."/>
            <person name="Nutbrown S.A."/>
            <person name="Romulus S.R."/>
            <person name="Sanders K.A.M."/>
            <person name="Diachok C.R."/>
            <person name="Serigano J.P."/>
            <person name="Shin D."/>
            <person name="Suresh M.H."/>
            <person name="Conner A.R.N."/>
            <person name="Korba R.M."/>
            <person name="Livermore R.J."/>
            <person name="Rohlf M.B."/>
            <person name="Utterback S.D."/>
            <person name="Wilson V.E."/>
        </authorList>
    </citation>
    <scope>NUCLEOTIDE SEQUENCE [LARGE SCALE GENOMIC DNA]</scope>
</reference>